<feature type="transmembrane region" description="Helical" evidence="7">
    <location>
        <begin position="268"/>
        <end position="288"/>
    </location>
</feature>
<evidence type="ECO:0000313" key="10">
    <source>
        <dbReference type="Proteomes" id="UP001500253"/>
    </source>
</evidence>
<keyword evidence="10" id="KW-1185">Reference proteome</keyword>
<gene>
    <name evidence="9" type="ORF">GCM10010246_69390</name>
</gene>
<feature type="region of interest" description="Disordered" evidence="6">
    <location>
        <begin position="1"/>
        <end position="35"/>
    </location>
</feature>
<feature type="compositionally biased region" description="Low complexity" evidence="6">
    <location>
        <begin position="20"/>
        <end position="29"/>
    </location>
</feature>
<evidence type="ECO:0000256" key="1">
    <source>
        <dbReference type="ARBA" id="ARBA00004162"/>
    </source>
</evidence>
<evidence type="ECO:0000259" key="8">
    <source>
        <dbReference type="Pfam" id="PF04024"/>
    </source>
</evidence>
<dbReference type="InterPro" id="IPR007168">
    <property type="entry name" value="Phageshock_PspC_N"/>
</dbReference>
<organism evidence="9 10">
    <name type="scientific">Streptomyces cuspidosporus</name>
    <dbReference type="NCBI Taxonomy" id="66882"/>
    <lineage>
        <taxon>Bacteria</taxon>
        <taxon>Bacillati</taxon>
        <taxon>Actinomycetota</taxon>
        <taxon>Actinomycetes</taxon>
        <taxon>Kitasatosporales</taxon>
        <taxon>Streptomycetaceae</taxon>
        <taxon>Streptomyces</taxon>
    </lineage>
</organism>
<reference evidence="10" key="1">
    <citation type="journal article" date="2019" name="Int. J. Syst. Evol. Microbiol.">
        <title>The Global Catalogue of Microorganisms (GCM) 10K type strain sequencing project: providing services to taxonomists for standard genome sequencing and annotation.</title>
        <authorList>
            <consortium name="The Broad Institute Genomics Platform"/>
            <consortium name="The Broad Institute Genome Sequencing Center for Infectious Disease"/>
            <person name="Wu L."/>
            <person name="Ma J."/>
        </authorList>
    </citation>
    <scope>NUCLEOTIDE SEQUENCE [LARGE SCALE GENOMIC DNA]</scope>
    <source>
        <strain evidence="10">JCM 4316</strain>
    </source>
</reference>
<evidence type="ECO:0000256" key="2">
    <source>
        <dbReference type="ARBA" id="ARBA00022475"/>
    </source>
</evidence>
<evidence type="ECO:0000256" key="4">
    <source>
        <dbReference type="ARBA" id="ARBA00022989"/>
    </source>
</evidence>
<keyword evidence="4 7" id="KW-1133">Transmembrane helix</keyword>
<feature type="region of interest" description="Disordered" evidence="6">
    <location>
        <begin position="152"/>
        <end position="227"/>
    </location>
</feature>
<evidence type="ECO:0000256" key="6">
    <source>
        <dbReference type="SAM" id="MobiDB-lite"/>
    </source>
</evidence>
<dbReference type="InterPro" id="IPR052027">
    <property type="entry name" value="PspC"/>
</dbReference>
<feature type="transmembrane region" description="Helical" evidence="7">
    <location>
        <begin position="128"/>
        <end position="145"/>
    </location>
</feature>
<evidence type="ECO:0000256" key="7">
    <source>
        <dbReference type="SAM" id="Phobius"/>
    </source>
</evidence>
<feature type="transmembrane region" description="Helical" evidence="7">
    <location>
        <begin position="56"/>
        <end position="83"/>
    </location>
</feature>
<proteinExistence type="predicted"/>
<sequence length="445" mass="46231">MVGMTDAPTVTGPPHGGAAPGDPRPGGRTPLRRSRDQKVISGVCGGLGRFCDMDPVIFRVVLSVLAVTGGLGLIVYGFCWLLVPLRGEEENEGRKLLSGRVEGPALTAVLCALVGCGLFLSMLNSGSVIFFSVLLSLAAAGAGYWSHHRRQAESEGAVDPATERAVADAPPETKAPPPAWGGPSWWRDPIVKDGTTGPVGWESGYLWGPDDGSDGRPDDAQGAGRDWSRRFRRASQERGASIGGRLFLLALAAAAVGTGASWSSQPLGTSLEIGLAGALGVLGLGIAVSSRYGRTGAGTIVLAVLTSALLAGAAWLPKSVPTDWTHRTWAPASPAAVRGSYELGGGWGELKLDRLALEKGRTVTTHAEVGAGKLAVTVPEDARLELSIHMGVGDIRLPGEQSDDIDIKPGEDRTVTVDPPDGRAARGTLRLDLEIGVGLVEVTRS</sequence>
<keyword evidence="5 7" id="KW-0472">Membrane</keyword>
<evidence type="ECO:0000313" key="9">
    <source>
        <dbReference type="EMBL" id="GAA2366512.1"/>
    </source>
</evidence>
<evidence type="ECO:0000256" key="5">
    <source>
        <dbReference type="ARBA" id="ARBA00023136"/>
    </source>
</evidence>
<keyword evidence="2" id="KW-1003">Cell membrane</keyword>
<comment type="caution">
    <text evidence="9">The sequence shown here is derived from an EMBL/GenBank/DDBJ whole genome shotgun (WGS) entry which is preliminary data.</text>
</comment>
<feature type="transmembrane region" description="Helical" evidence="7">
    <location>
        <begin position="295"/>
        <end position="316"/>
    </location>
</feature>
<dbReference type="EMBL" id="BAAASD010000043">
    <property type="protein sequence ID" value="GAA2366512.1"/>
    <property type="molecule type" value="Genomic_DNA"/>
</dbReference>
<name>A0ABP5U0L6_9ACTN</name>
<keyword evidence="3 7" id="KW-0812">Transmembrane</keyword>
<dbReference type="Proteomes" id="UP001500253">
    <property type="component" value="Unassembled WGS sequence"/>
</dbReference>
<dbReference type="Pfam" id="PF04024">
    <property type="entry name" value="PspC"/>
    <property type="match status" value="1"/>
</dbReference>
<evidence type="ECO:0000256" key="3">
    <source>
        <dbReference type="ARBA" id="ARBA00022692"/>
    </source>
</evidence>
<dbReference type="PANTHER" id="PTHR33885:SF3">
    <property type="entry name" value="PHAGE SHOCK PROTEIN C"/>
    <property type="match status" value="1"/>
</dbReference>
<comment type="subcellular location">
    <subcellularLocation>
        <location evidence="1">Cell membrane</location>
        <topology evidence="1">Single-pass membrane protein</topology>
    </subcellularLocation>
</comment>
<feature type="transmembrane region" description="Helical" evidence="7">
    <location>
        <begin position="104"/>
        <end position="122"/>
    </location>
</feature>
<feature type="transmembrane region" description="Helical" evidence="7">
    <location>
        <begin position="242"/>
        <end position="262"/>
    </location>
</feature>
<dbReference type="PANTHER" id="PTHR33885">
    <property type="entry name" value="PHAGE SHOCK PROTEIN C"/>
    <property type="match status" value="1"/>
</dbReference>
<feature type="domain" description="Phage shock protein PspC N-terminal" evidence="8">
    <location>
        <begin position="30"/>
        <end position="85"/>
    </location>
</feature>
<protein>
    <submittedName>
        <fullName evidence="9">PspC domain-containing protein</fullName>
    </submittedName>
</protein>
<accession>A0ABP5U0L6</accession>